<accession>Q5VQ70</accession>
<organism evidence="1 2">
    <name type="scientific">Oryza sativa subsp. japonica</name>
    <name type="common">Rice</name>
    <dbReference type="NCBI Taxonomy" id="39947"/>
    <lineage>
        <taxon>Eukaryota</taxon>
        <taxon>Viridiplantae</taxon>
        <taxon>Streptophyta</taxon>
        <taxon>Embryophyta</taxon>
        <taxon>Tracheophyta</taxon>
        <taxon>Spermatophyta</taxon>
        <taxon>Magnoliopsida</taxon>
        <taxon>Liliopsida</taxon>
        <taxon>Poales</taxon>
        <taxon>Poaceae</taxon>
        <taxon>BOP clade</taxon>
        <taxon>Oryzoideae</taxon>
        <taxon>Oryzeae</taxon>
        <taxon>Oryzinae</taxon>
        <taxon>Oryza</taxon>
        <taxon>Oryza sativa</taxon>
    </lineage>
</organism>
<name>Q5VQ70_ORYSJ</name>
<reference evidence="2" key="1">
    <citation type="journal article" date="2005" name="Nature">
        <title>The map-based sequence of the rice genome.</title>
        <authorList>
            <consortium name="International rice genome sequencing project (IRGSP)"/>
            <person name="Matsumoto T."/>
            <person name="Wu J."/>
            <person name="Kanamori H."/>
            <person name="Katayose Y."/>
            <person name="Fujisawa M."/>
            <person name="Namiki N."/>
            <person name="Mizuno H."/>
            <person name="Yamamoto K."/>
            <person name="Antonio B.A."/>
            <person name="Baba T."/>
            <person name="Sakata K."/>
            <person name="Nagamura Y."/>
            <person name="Aoki H."/>
            <person name="Arikawa K."/>
            <person name="Arita K."/>
            <person name="Bito T."/>
            <person name="Chiden Y."/>
            <person name="Fujitsuka N."/>
            <person name="Fukunaka R."/>
            <person name="Hamada M."/>
            <person name="Harada C."/>
            <person name="Hayashi A."/>
            <person name="Hijishita S."/>
            <person name="Honda M."/>
            <person name="Hosokawa S."/>
            <person name="Ichikawa Y."/>
            <person name="Idonuma A."/>
            <person name="Iijima M."/>
            <person name="Ikeda M."/>
            <person name="Ikeno M."/>
            <person name="Ito K."/>
            <person name="Ito S."/>
            <person name="Ito T."/>
            <person name="Ito Y."/>
            <person name="Ito Y."/>
            <person name="Iwabuchi A."/>
            <person name="Kamiya K."/>
            <person name="Karasawa W."/>
            <person name="Kurita K."/>
            <person name="Katagiri S."/>
            <person name="Kikuta A."/>
            <person name="Kobayashi H."/>
            <person name="Kobayashi N."/>
            <person name="Machita K."/>
            <person name="Maehara T."/>
            <person name="Masukawa M."/>
            <person name="Mizubayashi T."/>
            <person name="Mukai Y."/>
            <person name="Nagasaki H."/>
            <person name="Nagata Y."/>
            <person name="Naito S."/>
            <person name="Nakashima M."/>
            <person name="Nakama Y."/>
            <person name="Nakamichi Y."/>
            <person name="Nakamura M."/>
            <person name="Meguro A."/>
            <person name="Negishi M."/>
            <person name="Ohta I."/>
            <person name="Ohta T."/>
            <person name="Okamoto M."/>
            <person name="Ono N."/>
            <person name="Saji S."/>
            <person name="Sakaguchi M."/>
            <person name="Sakai K."/>
            <person name="Shibata M."/>
            <person name="Shimokawa T."/>
            <person name="Song J."/>
            <person name="Takazaki Y."/>
            <person name="Terasawa K."/>
            <person name="Tsugane M."/>
            <person name="Tsuji K."/>
            <person name="Ueda S."/>
            <person name="Waki K."/>
            <person name="Yamagata H."/>
            <person name="Yamamoto M."/>
            <person name="Yamamoto S."/>
            <person name="Yamane H."/>
            <person name="Yoshiki S."/>
            <person name="Yoshihara R."/>
            <person name="Yukawa K."/>
            <person name="Zhong H."/>
            <person name="Yano M."/>
            <person name="Yuan Q."/>
            <person name="Ouyang S."/>
            <person name="Liu J."/>
            <person name="Jones K.M."/>
            <person name="Gansberger K."/>
            <person name="Moffat K."/>
            <person name="Hill J."/>
            <person name="Bera J."/>
            <person name="Fadrosh D."/>
            <person name="Jin S."/>
            <person name="Johri S."/>
            <person name="Kim M."/>
            <person name="Overton L."/>
            <person name="Reardon M."/>
            <person name="Tsitrin T."/>
            <person name="Vuong H."/>
            <person name="Weaver B."/>
            <person name="Ciecko A."/>
            <person name="Tallon L."/>
            <person name="Jackson J."/>
            <person name="Pai G."/>
            <person name="Aken S.V."/>
            <person name="Utterback T."/>
            <person name="Reidmuller S."/>
            <person name="Feldblyum T."/>
            <person name="Hsiao J."/>
            <person name="Zismann V."/>
            <person name="Iobst S."/>
            <person name="de Vazeille A.R."/>
            <person name="Buell C.R."/>
            <person name="Ying K."/>
            <person name="Li Y."/>
            <person name="Lu T."/>
            <person name="Huang Y."/>
            <person name="Zhao Q."/>
            <person name="Feng Q."/>
            <person name="Zhang L."/>
            <person name="Zhu J."/>
            <person name="Weng Q."/>
            <person name="Mu J."/>
            <person name="Lu Y."/>
            <person name="Fan D."/>
            <person name="Liu Y."/>
            <person name="Guan J."/>
            <person name="Zhang Y."/>
            <person name="Yu S."/>
            <person name="Liu X."/>
            <person name="Zhang Y."/>
            <person name="Hong G."/>
            <person name="Han B."/>
            <person name="Choisne N."/>
            <person name="Demange N."/>
            <person name="Orjeda G."/>
            <person name="Samain S."/>
            <person name="Cattolico L."/>
            <person name="Pelletier E."/>
            <person name="Couloux A."/>
            <person name="Segurens B."/>
            <person name="Wincker P."/>
            <person name="D'Hont A."/>
            <person name="Scarpelli C."/>
            <person name="Weissenbach J."/>
            <person name="Salanoubat M."/>
            <person name="Quetier F."/>
            <person name="Yu Y."/>
            <person name="Kim H.R."/>
            <person name="Rambo T."/>
            <person name="Currie J."/>
            <person name="Collura K."/>
            <person name="Luo M."/>
            <person name="Yang T."/>
            <person name="Ammiraju J.S.S."/>
            <person name="Engler F."/>
            <person name="Soderlund C."/>
            <person name="Wing R.A."/>
            <person name="Palmer L.E."/>
            <person name="de la Bastide M."/>
            <person name="Spiegel L."/>
            <person name="Nascimento L."/>
            <person name="Zutavern T."/>
            <person name="O'Shaughnessy A."/>
            <person name="Dike S."/>
            <person name="Dedhia N."/>
            <person name="Preston R."/>
            <person name="Balija V."/>
            <person name="McCombie W.R."/>
            <person name="Chow T."/>
            <person name="Chen H."/>
            <person name="Chung M."/>
            <person name="Chen C."/>
            <person name="Shaw J."/>
            <person name="Wu H."/>
            <person name="Hsiao K."/>
            <person name="Chao Y."/>
            <person name="Chu M."/>
            <person name="Cheng C."/>
            <person name="Hour A."/>
            <person name="Lee P."/>
            <person name="Lin S."/>
            <person name="Lin Y."/>
            <person name="Liou J."/>
            <person name="Liu S."/>
            <person name="Hsing Y."/>
            <person name="Raghuvanshi S."/>
            <person name="Mohanty A."/>
            <person name="Bharti A.K."/>
            <person name="Gaur A."/>
            <person name="Gupta V."/>
            <person name="Kumar D."/>
            <person name="Ravi V."/>
            <person name="Vij S."/>
            <person name="Kapur A."/>
            <person name="Khurana P."/>
            <person name="Khurana P."/>
            <person name="Khurana J.P."/>
            <person name="Tyagi A.K."/>
            <person name="Gaikwad K."/>
            <person name="Singh A."/>
            <person name="Dalal V."/>
            <person name="Srivastava S."/>
            <person name="Dixit A."/>
            <person name="Pal A.K."/>
            <person name="Ghazi I.A."/>
            <person name="Yadav M."/>
            <person name="Pandit A."/>
            <person name="Bhargava A."/>
            <person name="Sureshbabu K."/>
            <person name="Batra K."/>
            <person name="Sharma T.R."/>
            <person name="Mohapatra T."/>
            <person name="Singh N.K."/>
            <person name="Messing J."/>
            <person name="Nelson A.B."/>
            <person name="Fuks G."/>
            <person name="Kavchok S."/>
            <person name="Keizer G."/>
            <person name="Linton E."/>
            <person name="Llaca V."/>
            <person name="Song R."/>
            <person name="Tanyolac B."/>
            <person name="Young S."/>
            <person name="Ho-Il K."/>
            <person name="Hahn J.H."/>
            <person name="Sangsakoo G."/>
            <person name="Vanavichit A."/>
            <person name="de Mattos Luiz.A.T."/>
            <person name="Zimmer P.D."/>
            <person name="Malone G."/>
            <person name="Dellagostin O."/>
            <person name="de Oliveira A.C."/>
            <person name="Bevan M."/>
            <person name="Bancroft I."/>
            <person name="Minx P."/>
            <person name="Cordum H."/>
            <person name="Wilson R."/>
            <person name="Cheng Z."/>
            <person name="Jin W."/>
            <person name="Jiang J."/>
            <person name="Leong S.A."/>
            <person name="Iwama H."/>
            <person name="Gojobori T."/>
            <person name="Itoh T."/>
            <person name="Niimura Y."/>
            <person name="Fujii Y."/>
            <person name="Habara T."/>
            <person name="Sakai H."/>
            <person name="Sato Y."/>
            <person name="Wilson G."/>
            <person name="Kumar K."/>
            <person name="McCouch S."/>
            <person name="Juretic N."/>
            <person name="Hoen D."/>
            <person name="Wright S."/>
            <person name="Bruskiewich R."/>
            <person name="Bureau T."/>
            <person name="Miyao A."/>
            <person name="Hirochika H."/>
            <person name="Nishikawa T."/>
            <person name="Kadowaki K."/>
            <person name="Sugiura M."/>
            <person name="Burr B."/>
            <person name="Sasaki T."/>
        </authorList>
    </citation>
    <scope>NUCLEOTIDE SEQUENCE [LARGE SCALE GENOMIC DNA]</scope>
    <source>
        <strain evidence="2">cv. Nipponbare</strain>
    </source>
</reference>
<dbReference type="EMBL" id="AP003487">
    <property type="protein sequence ID" value="BAD68405.1"/>
    <property type="molecule type" value="Genomic_DNA"/>
</dbReference>
<evidence type="ECO:0000313" key="2">
    <source>
        <dbReference type="Proteomes" id="UP000000763"/>
    </source>
</evidence>
<dbReference type="Proteomes" id="UP000000763">
    <property type="component" value="Chromosome 6"/>
</dbReference>
<reference evidence="2" key="2">
    <citation type="journal article" date="2008" name="Nucleic Acids Res.">
        <title>The rice annotation project database (RAP-DB): 2008 update.</title>
        <authorList>
            <consortium name="The rice annotation project (RAP)"/>
        </authorList>
    </citation>
    <scope>GENOME REANNOTATION</scope>
    <source>
        <strain evidence="2">cv. Nipponbare</strain>
    </source>
</reference>
<dbReference type="AlphaFoldDB" id="Q5VQ70"/>
<proteinExistence type="predicted"/>
<evidence type="ECO:0000313" key="1">
    <source>
        <dbReference type="EMBL" id="BAD68405.1"/>
    </source>
</evidence>
<sequence length="153" mass="15614">MHVPSLHHRATITGRRSNAALLMLPLPAVAAATWKSRGSLLIGSEAEAGGCVVVILAGAGEAEAGGCVVVILAGAGEGAWCKPRGSLLMGSEAAGVGVVATPGRRPAAVVAAAESTPRKMTRRAARLTPRILAAFELLREEEQSSDVGVSQYH</sequence>
<protein>
    <submittedName>
        <fullName evidence="1">Uncharacterized protein</fullName>
    </submittedName>
</protein>
<gene>
    <name evidence="1" type="primary">OSJNBa0007O20.15</name>
</gene>